<evidence type="ECO:0000313" key="2">
    <source>
        <dbReference type="EMBL" id="QKF94129.1"/>
    </source>
</evidence>
<sequence>MAEKPEKIKFPDKLKLIKHTDITNDSHNDNKTKNQIDNESDEITIDIGKPNNTIKENESDKDEITIDIVKPNISKSQLRHRSGKILKKVDGIPKMKLNNEGQPWNYKIVLLLQKIGKKSMGYRWMHDQESQLNETKNLRFLIVEVVLLSIMGCLTGSQMIGLLASSGLSDDKTTQIVVSAITILFVLILAIIKGIRETSKFNDNAQRHTEAARKFSEISLDIQNQLSLNIDDRDTDKDFLNSIISKFNDTMSSAPKISQDVQNRLVEASEEHDVYNPLVIGDYGNIQIVMDKENIEDANQEEKDTEDDSYKKKSQYQVDRWLRHF</sequence>
<proteinExistence type="predicted"/>
<feature type="transmembrane region" description="Helical" evidence="1">
    <location>
        <begin position="140"/>
        <end position="164"/>
    </location>
</feature>
<evidence type="ECO:0008006" key="4">
    <source>
        <dbReference type="Google" id="ProtNLM"/>
    </source>
</evidence>
<keyword evidence="1" id="KW-1133">Transmembrane helix</keyword>
<gene>
    <name evidence="2" type="ORF">Fadolivirus_1_671</name>
</gene>
<dbReference type="EMBL" id="MT418680">
    <property type="protein sequence ID" value="QKF94129.1"/>
    <property type="molecule type" value="Genomic_DNA"/>
</dbReference>
<evidence type="ECO:0000313" key="3">
    <source>
        <dbReference type="Proteomes" id="UP001162001"/>
    </source>
</evidence>
<dbReference type="NCBIfam" id="NF033632">
    <property type="entry name" value="SLATT_4"/>
    <property type="match status" value="1"/>
</dbReference>
<organism evidence="2 3">
    <name type="scientific">Fadolivirus FV1/VV64</name>
    <dbReference type="NCBI Taxonomy" id="3070911"/>
    <lineage>
        <taxon>Viruses</taxon>
        <taxon>Varidnaviria</taxon>
        <taxon>Bamfordvirae</taxon>
        <taxon>Nucleocytoviricota</taxon>
        <taxon>Megaviricetes</taxon>
        <taxon>Imitervirales</taxon>
        <taxon>Mimiviridae</taxon>
        <taxon>Klosneuvirinae</taxon>
        <taxon>Fadolivirus</taxon>
        <taxon>Fadolivirus algeromassiliense</taxon>
    </lineage>
</organism>
<protein>
    <recommendedName>
        <fullName evidence="4">SMODS and SLOG-associating 2TM effector domain-containing protein</fullName>
    </recommendedName>
</protein>
<accession>A0A7D3UVE7</accession>
<reference evidence="2 3" key="1">
    <citation type="submission" date="2020-04" db="EMBL/GenBank/DDBJ databases">
        <title>Advantages and limits of metagenomic assembly and binning of a giant virus.</title>
        <authorList>
            <person name="Schulz F."/>
            <person name="Andreani J."/>
            <person name="Francis R."/>
            <person name="Boudjemaa H."/>
            <person name="Bou Khalil J.Y."/>
            <person name="Lee J."/>
            <person name="La Scola B."/>
            <person name="Woyke T."/>
        </authorList>
    </citation>
    <scope>NUCLEOTIDE SEQUENCE [LARGE SCALE GENOMIC DNA]</scope>
    <source>
        <strain evidence="2 3">FV1/VV64</strain>
    </source>
</reference>
<keyword evidence="1" id="KW-0812">Transmembrane</keyword>
<dbReference type="Proteomes" id="UP001162001">
    <property type="component" value="Segment"/>
</dbReference>
<feature type="transmembrane region" description="Helical" evidence="1">
    <location>
        <begin position="176"/>
        <end position="192"/>
    </location>
</feature>
<evidence type="ECO:0000256" key="1">
    <source>
        <dbReference type="SAM" id="Phobius"/>
    </source>
</evidence>
<name>A0A7D3UVE7_9VIRU</name>
<keyword evidence="3" id="KW-1185">Reference proteome</keyword>
<keyword evidence="1" id="KW-0472">Membrane</keyword>